<dbReference type="GeneID" id="76313189"/>
<protein>
    <submittedName>
        <fullName evidence="2">NADH dehydrogenase subunit 4L</fullName>
    </submittedName>
</protein>
<dbReference type="Gene3D" id="1.10.287.3510">
    <property type="match status" value="1"/>
</dbReference>
<dbReference type="RefSeq" id="YP_010516621.1">
    <property type="nucleotide sequence ID" value="NC_067576.1"/>
</dbReference>
<evidence type="ECO:0000256" key="1">
    <source>
        <dbReference type="SAM" id="Phobius"/>
    </source>
</evidence>
<gene>
    <name evidence="2" type="primary">ND4L</name>
</gene>
<dbReference type="CTD" id="4539"/>
<geneLocation type="mitochondrion" evidence="2"/>
<dbReference type="AlphaFoldDB" id="A0A977X351"/>
<reference evidence="2" key="1">
    <citation type="submission" date="2021-10" db="EMBL/GenBank/DDBJ databases">
        <authorList>
            <person name="Fang Y."/>
            <person name="Sun E."/>
            <person name="Yang Q."/>
        </authorList>
    </citation>
    <scope>NUCLEOTIDE SEQUENCE</scope>
</reference>
<keyword evidence="1" id="KW-0472">Membrane</keyword>
<feature type="transmembrane region" description="Helical" evidence="1">
    <location>
        <begin position="49"/>
        <end position="70"/>
    </location>
</feature>
<dbReference type="EMBL" id="OK637290">
    <property type="protein sequence ID" value="UXN44122.1"/>
    <property type="molecule type" value="Genomic_DNA"/>
</dbReference>
<keyword evidence="1" id="KW-0812">Transmembrane</keyword>
<evidence type="ECO:0000313" key="2">
    <source>
        <dbReference type="EMBL" id="UXN44122.1"/>
    </source>
</evidence>
<accession>A0A977X351</accession>
<name>A0A977X351_9ACAR</name>
<sequence>MIIFLMGLMIMFGGFMNYLIVLLSFEMMFYGCLYYYLYSGGLEFDLIGFVILIVMVVCGSCYGLCLLVVLGRSLGSDMSMF</sequence>
<keyword evidence="2" id="KW-0496">Mitochondrion</keyword>
<organism evidence="2">
    <name type="scientific">Spinibdella lignicola</name>
    <dbReference type="NCBI Taxonomy" id="2872682"/>
    <lineage>
        <taxon>Eukaryota</taxon>
        <taxon>Metazoa</taxon>
        <taxon>Ecdysozoa</taxon>
        <taxon>Arthropoda</taxon>
        <taxon>Chelicerata</taxon>
        <taxon>Arachnida</taxon>
        <taxon>Acari</taxon>
        <taxon>Acariformes</taxon>
        <taxon>Trombidiformes</taxon>
        <taxon>Prostigmata</taxon>
        <taxon>Eupodina</taxon>
        <taxon>Bdelloidea</taxon>
        <taxon>Bdellidae</taxon>
        <taxon>Spinibdella</taxon>
    </lineage>
</organism>
<proteinExistence type="predicted"/>
<keyword evidence="1" id="KW-1133">Transmembrane helix</keyword>
<feature type="transmembrane region" description="Helical" evidence="1">
    <location>
        <begin position="12"/>
        <end position="37"/>
    </location>
</feature>